<protein>
    <submittedName>
        <fullName evidence="2">Uncharacterized protein</fullName>
    </submittedName>
</protein>
<evidence type="ECO:0000256" key="1">
    <source>
        <dbReference type="SAM" id="MobiDB-lite"/>
    </source>
</evidence>
<evidence type="ECO:0000313" key="2">
    <source>
        <dbReference type="EMBL" id="QDJ96866.1"/>
    </source>
</evidence>
<feature type="region of interest" description="Disordered" evidence="1">
    <location>
        <begin position="220"/>
        <end position="260"/>
    </location>
</feature>
<organism evidence="2 3">
    <name type="scientific">Aeromonas phage PS1</name>
    <dbReference type="NCBI Taxonomy" id="2591406"/>
    <lineage>
        <taxon>Viruses</taxon>
        <taxon>Duplodnaviria</taxon>
        <taxon>Heunggongvirae</taxon>
        <taxon>Uroviricota</taxon>
        <taxon>Caudoviricetes</taxon>
        <taxon>Chimalliviridae</taxon>
        <taxon>Ferozepurvirus</taxon>
        <taxon>Ferozepurvirus PS1</taxon>
    </lineage>
</organism>
<proteinExistence type="predicted"/>
<dbReference type="Proteomes" id="UP000317703">
    <property type="component" value="Segment"/>
</dbReference>
<sequence>MINVTTLNPEYGDQICGSVPEAPEFPVTLVNDLDHVEEVLDGYSQLLSHDEMELANLQGSECYAMTVLKLRGYEGCESWMETLKKSAEAAYKAIIETLRSIKEFFFGEGEKQVQAADEKAQQSVEALAELDKSAPVPDGKVKEPTSYFKGLGESVEHQKLLDKHPSIKQVIDKINQSVSRVANSQTVGQLGAVYQDIRKSAAGAAEELTKKLKESISKAEKAANEMKSPKTVADDAPQEVKDAAKAEHKETVDEAKDETKQSRLIASLRNKIVTVLNAVSSNANSVKVEKPESEFKG</sequence>
<dbReference type="EMBL" id="MN032614">
    <property type="protein sequence ID" value="QDJ96866.1"/>
    <property type="molecule type" value="Genomic_DNA"/>
</dbReference>
<name>A0A514TV16_9CAUD</name>
<feature type="compositionally biased region" description="Basic and acidic residues" evidence="1">
    <location>
        <begin position="238"/>
        <end position="260"/>
    </location>
</feature>
<gene>
    <name evidence="2" type="ORF">PS1_0107</name>
</gene>
<reference evidence="2" key="1">
    <citation type="submission" date="2019-06" db="EMBL/GenBank/DDBJ databases">
        <title>Complete genome sequence of Aeromonas hydrophila bacteriophage PS1.</title>
        <authorList>
            <person name="Rai S."/>
            <person name="Tyagi A."/>
            <person name="Kumar N."/>
            <person name="Singh N."/>
        </authorList>
    </citation>
    <scope>NUCLEOTIDE SEQUENCE [LARGE SCALE GENOMIC DNA]</scope>
</reference>
<keyword evidence="3" id="KW-1185">Reference proteome</keyword>
<evidence type="ECO:0000313" key="3">
    <source>
        <dbReference type="Proteomes" id="UP000317703"/>
    </source>
</evidence>
<accession>A0A514TV16</accession>